<evidence type="ECO:0000313" key="2">
    <source>
        <dbReference type="EMBL" id="KAF6755884.1"/>
    </source>
</evidence>
<organism evidence="2 3">
    <name type="scientific">Ephemerocybe angulata</name>
    <dbReference type="NCBI Taxonomy" id="980116"/>
    <lineage>
        <taxon>Eukaryota</taxon>
        <taxon>Fungi</taxon>
        <taxon>Dikarya</taxon>
        <taxon>Basidiomycota</taxon>
        <taxon>Agaricomycotina</taxon>
        <taxon>Agaricomycetes</taxon>
        <taxon>Agaricomycetidae</taxon>
        <taxon>Agaricales</taxon>
        <taxon>Agaricineae</taxon>
        <taxon>Psathyrellaceae</taxon>
        <taxon>Ephemerocybe</taxon>
    </lineage>
</organism>
<feature type="compositionally biased region" description="Polar residues" evidence="1">
    <location>
        <begin position="21"/>
        <end position="30"/>
    </location>
</feature>
<evidence type="ECO:0000313" key="3">
    <source>
        <dbReference type="Proteomes" id="UP000521943"/>
    </source>
</evidence>
<reference evidence="2 3" key="1">
    <citation type="submission" date="2020-07" db="EMBL/GenBank/DDBJ databases">
        <title>Comparative genomics of pyrophilous fungi reveals a link between fire events and developmental genes.</title>
        <authorList>
            <consortium name="DOE Joint Genome Institute"/>
            <person name="Steindorff A.S."/>
            <person name="Carver A."/>
            <person name="Calhoun S."/>
            <person name="Stillman K."/>
            <person name="Liu H."/>
            <person name="Lipzen A."/>
            <person name="Pangilinan J."/>
            <person name="Labutti K."/>
            <person name="Bruns T.D."/>
            <person name="Grigoriev I.V."/>
        </authorList>
    </citation>
    <scope>NUCLEOTIDE SEQUENCE [LARGE SCALE GENOMIC DNA]</scope>
    <source>
        <strain evidence="2 3">CBS 144469</strain>
    </source>
</reference>
<evidence type="ECO:0000256" key="1">
    <source>
        <dbReference type="SAM" id="MobiDB-lite"/>
    </source>
</evidence>
<dbReference type="EMBL" id="JACGCI010000028">
    <property type="protein sequence ID" value="KAF6755884.1"/>
    <property type="molecule type" value="Genomic_DNA"/>
</dbReference>
<keyword evidence="3" id="KW-1185">Reference proteome</keyword>
<dbReference type="Proteomes" id="UP000521943">
    <property type="component" value="Unassembled WGS sequence"/>
</dbReference>
<sequence length="336" mass="37563">MSSLLKDKSLTPCGRRRHSSSNKGLRNGKTTTKKLRCIERKFTAPTFTVKKTLAKRAGKNAIVTAASLICIPLKASSSISMSKVSLDDLALIGISEPPGGLGAFGTPDIDTLFVRIRHMQKQDELDPDLRRNTYQELGADLELEWLAHRERMAEDIQKCVTSFGGKDKEAYARQLIHCVLDRLLFLKRGRVQLWLETWLSTSKPSSAARRAKYLGLTQCQIAQLRDPSTFEHQGRELSLVGYTDFLAMSVPADQVDILRGVEAKNDNFDLNKVIRRYNILTNRDIRLFVVEAKSRIQNLESNVAQAVSETLVNMKKAGGVGPTLEYPSGQELMQTL</sequence>
<dbReference type="AlphaFoldDB" id="A0A8H6M7J5"/>
<comment type="caution">
    <text evidence="2">The sequence shown here is derived from an EMBL/GenBank/DDBJ whole genome shotgun (WGS) entry which is preliminary data.</text>
</comment>
<feature type="region of interest" description="Disordered" evidence="1">
    <location>
        <begin position="1"/>
        <end position="30"/>
    </location>
</feature>
<accession>A0A8H6M7J5</accession>
<dbReference type="OrthoDB" id="10576054at2759"/>
<name>A0A8H6M7J5_9AGAR</name>
<gene>
    <name evidence="2" type="ORF">DFP72DRAFT_1169332</name>
</gene>
<proteinExistence type="predicted"/>
<protein>
    <submittedName>
        <fullName evidence="2">Uncharacterized protein</fullName>
    </submittedName>
</protein>